<dbReference type="InterPro" id="IPR023213">
    <property type="entry name" value="CAT-like_dom_sf"/>
</dbReference>
<dbReference type="FunFam" id="3.40.50.980:FF:000001">
    <property type="entry name" value="Non-ribosomal peptide synthetase"/>
    <property type="match status" value="1"/>
</dbReference>
<dbReference type="Pfam" id="PF00668">
    <property type="entry name" value="Condensation"/>
    <property type="match status" value="1"/>
</dbReference>
<dbReference type="PANTHER" id="PTHR45527">
    <property type="entry name" value="NONRIBOSOMAL PEPTIDE SYNTHETASE"/>
    <property type="match status" value="1"/>
</dbReference>
<dbReference type="Gene3D" id="3.30.559.30">
    <property type="entry name" value="Nonribosomal peptide synthetase, condensation domain"/>
    <property type="match status" value="1"/>
</dbReference>
<dbReference type="GO" id="GO:0044550">
    <property type="term" value="P:secondary metabolite biosynthetic process"/>
    <property type="evidence" value="ECO:0007669"/>
    <property type="project" value="TreeGrafter"/>
</dbReference>
<dbReference type="Gene3D" id="3.40.50.980">
    <property type="match status" value="2"/>
</dbReference>
<dbReference type="SUPFAM" id="SSF56801">
    <property type="entry name" value="Acetyl-CoA synthetase-like"/>
    <property type="match status" value="1"/>
</dbReference>
<evidence type="ECO:0000313" key="3">
    <source>
        <dbReference type="EMBL" id="EPH40515.1"/>
    </source>
</evidence>
<dbReference type="EMBL" id="AOPZ01000407">
    <property type="protein sequence ID" value="EPH40515.1"/>
    <property type="molecule type" value="Genomic_DNA"/>
</dbReference>
<sequence>MAGLAERVGREARSARAALRRAEARPARVPLSFAQQRLWFLHRYEGPSATYNLSYVLPLSGELDVAALASALRDVVVRHESLRTLFVADDQGVAAQVVVAANDVVLDVPVREVAAEAMDAAVAEEAAYRFDLAAELPVRARVLRRGPDDHVLVLLIHHIAADGESMGPLARDLSAAYTARRRGEEPRWGELPVQYADYALWQRELLGEENDPESLLANQLAYWREELEGVRQPLPLPLDRPRPPVASHRGDTVGFALDADVLAAVEEVARAQGATVPMVLQSALAVLLHLMSGGDDLTVGVPIAGRTDEELGDLVGFFVNTWVLRADLSGNPSFEDVVRQVRDKAVRAYDHQDVPFERLVEALNPERSTAHHPLFQVMFGWRGTAGQVFDAPGLRSAALELVPTETAKFDLAFALADTPGHGVVGDVEYATDLFDRSTAEALADRFTRLVRQLATTPRARLHTVDVLAPEERDRLLRTFNDTDVSTPDLTMPALFEQQAAAAPDAVALVHGAESLTYRELNARANRLARALVRRGVGPDSLVAVALPHSAEFVVALLGVLKAGAGYVPVDPRYPSGRVGFVLADTAPRLVLTDTATRNVLPRHEAEEMLLDRMDLGTGDGSDLNGTDRSAVLSPQHLAYVMHTSGSTGTPKGVGVTHHGVVRLALDRCFAGGGHERVLLHATQAFDISTYELWVPLLRGGTIVVPPSASLAPADLAAVIAEQRVTGVLMTAGLFRVVAEERPEAFRGVREAWSGGDVVPPAAIERVLAACPGITVVNGYGPTEATVATSAHKMRDAADLGAAVPIGRPLDGPRLYVLDSTAPACTSWTRRSGRSRWACRASCTSPATGWPAGTWAART</sequence>
<feature type="domain" description="AMP-dependent synthetase/ligase" evidence="1">
    <location>
        <begin position="495"/>
        <end position="819"/>
    </location>
</feature>
<dbReference type="GO" id="GO:0031177">
    <property type="term" value="F:phosphopantetheine binding"/>
    <property type="evidence" value="ECO:0007669"/>
    <property type="project" value="TreeGrafter"/>
</dbReference>
<dbReference type="InterPro" id="IPR000873">
    <property type="entry name" value="AMP-dep_synth/lig_dom"/>
</dbReference>
<name>S3ZQ72_9ACTN</name>
<evidence type="ECO:0000313" key="4">
    <source>
        <dbReference type="Proteomes" id="UP000014629"/>
    </source>
</evidence>
<organism evidence="3 4">
    <name type="scientific">Streptomyces aurantiacus JA 4570</name>
    <dbReference type="NCBI Taxonomy" id="1286094"/>
    <lineage>
        <taxon>Bacteria</taxon>
        <taxon>Bacillati</taxon>
        <taxon>Actinomycetota</taxon>
        <taxon>Actinomycetes</taxon>
        <taxon>Kitasatosporales</taxon>
        <taxon>Streptomycetaceae</taxon>
        <taxon>Streptomyces</taxon>
        <taxon>Streptomyces aurantiacus group</taxon>
    </lineage>
</organism>
<feature type="domain" description="Condensation" evidence="2">
    <location>
        <begin position="29"/>
        <end position="476"/>
    </location>
</feature>
<dbReference type="PANTHER" id="PTHR45527:SF1">
    <property type="entry name" value="FATTY ACID SYNTHASE"/>
    <property type="match status" value="1"/>
</dbReference>
<dbReference type="AlphaFoldDB" id="S3ZQ72"/>
<dbReference type="Pfam" id="PF00501">
    <property type="entry name" value="AMP-binding"/>
    <property type="match status" value="1"/>
</dbReference>
<dbReference type="GO" id="GO:0005737">
    <property type="term" value="C:cytoplasm"/>
    <property type="evidence" value="ECO:0007669"/>
    <property type="project" value="TreeGrafter"/>
</dbReference>
<dbReference type="GO" id="GO:0008610">
    <property type="term" value="P:lipid biosynthetic process"/>
    <property type="evidence" value="ECO:0007669"/>
    <property type="project" value="UniProtKB-ARBA"/>
</dbReference>
<dbReference type="CDD" id="cd19540">
    <property type="entry name" value="LCL_NRPS-like"/>
    <property type="match status" value="1"/>
</dbReference>
<dbReference type="SUPFAM" id="SSF52777">
    <property type="entry name" value="CoA-dependent acyltransferases"/>
    <property type="match status" value="2"/>
</dbReference>
<gene>
    <name evidence="3" type="ORF">STRAU_6422</name>
</gene>
<dbReference type="PATRIC" id="fig|1286094.4.peg.6347"/>
<protein>
    <submittedName>
        <fullName evidence="3">Putative Dimodular nonribosomal peptide synthase</fullName>
    </submittedName>
</protein>
<dbReference type="Proteomes" id="UP000014629">
    <property type="component" value="Unassembled WGS sequence"/>
</dbReference>
<keyword evidence="4" id="KW-1185">Reference proteome</keyword>
<proteinExistence type="predicted"/>
<reference evidence="3 4" key="1">
    <citation type="submission" date="2013-02" db="EMBL/GenBank/DDBJ databases">
        <title>Draft Genome Sequence of Streptomyces aurantiacus, Which Produces Setomimycin.</title>
        <authorList>
            <person name="Gruening B.A."/>
            <person name="Praeg A."/>
            <person name="Erxleben A."/>
            <person name="Guenther S."/>
            <person name="Mueller M."/>
        </authorList>
    </citation>
    <scope>NUCLEOTIDE SEQUENCE [LARGE SCALE GENOMIC DNA]</scope>
    <source>
        <strain evidence="3 4">JA 4570</strain>
    </source>
</reference>
<evidence type="ECO:0000259" key="2">
    <source>
        <dbReference type="Pfam" id="PF00668"/>
    </source>
</evidence>
<evidence type="ECO:0000259" key="1">
    <source>
        <dbReference type="Pfam" id="PF00501"/>
    </source>
</evidence>
<dbReference type="GO" id="GO:0003824">
    <property type="term" value="F:catalytic activity"/>
    <property type="evidence" value="ECO:0007669"/>
    <property type="project" value="InterPro"/>
</dbReference>
<dbReference type="Gene3D" id="3.30.559.10">
    <property type="entry name" value="Chloramphenicol acetyltransferase-like domain"/>
    <property type="match status" value="1"/>
</dbReference>
<dbReference type="GO" id="GO:0043041">
    <property type="term" value="P:amino acid activation for nonribosomal peptide biosynthetic process"/>
    <property type="evidence" value="ECO:0007669"/>
    <property type="project" value="TreeGrafter"/>
</dbReference>
<dbReference type="InterPro" id="IPR001242">
    <property type="entry name" value="Condensation_dom"/>
</dbReference>
<dbReference type="InterPro" id="IPR020845">
    <property type="entry name" value="AMP-binding_CS"/>
</dbReference>
<accession>S3ZQ72</accession>
<dbReference type="PROSITE" id="PS00455">
    <property type="entry name" value="AMP_BINDING"/>
    <property type="match status" value="1"/>
</dbReference>
<comment type="caution">
    <text evidence="3">The sequence shown here is derived from an EMBL/GenBank/DDBJ whole genome shotgun (WGS) entry which is preliminary data.</text>
</comment>